<reference evidence="1" key="1">
    <citation type="submission" date="2022-06" db="EMBL/GenBank/DDBJ databases">
        <title>Complete genome of Pseudomonas hydrolytica DSWY01T.</title>
        <authorList>
            <person name="Jung J."/>
            <person name="Jeon C.O."/>
        </authorList>
    </citation>
    <scope>NUCLEOTIDE SEQUENCE</scope>
    <source>
        <strain evidence="1">DSWY01</strain>
    </source>
</reference>
<accession>A0ABY5A4I4</accession>
<sequence>MPQTWHIYRLLIDHELLQLSSTNPKSFDNLNFGPLSVGAMIVLAQLL</sequence>
<dbReference type="Proteomes" id="UP001054897">
    <property type="component" value="Chromosome"/>
</dbReference>
<protein>
    <submittedName>
        <fullName evidence="1">Uncharacterized protein</fullName>
    </submittedName>
</protein>
<organism evidence="1 2">
    <name type="scientific">Ectopseudomonas hydrolytica</name>
    <dbReference type="NCBI Taxonomy" id="2493633"/>
    <lineage>
        <taxon>Bacteria</taxon>
        <taxon>Pseudomonadati</taxon>
        <taxon>Pseudomonadota</taxon>
        <taxon>Gammaproteobacteria</taxon>
        <taxon>Pseudomonadales</taxon>
        <taxon>Pseudomonadaceae</taxon>
        <taxon>Ectopseudomonas</taxon>
    </lineage>
</organism>
<evidence type="ECO:0000313" key="2">
    <source>
        <dbReference type="Proteomes" id="UP001054897"/>
    </source>
</evidence>
<gene>
    <name evidence="1" type="ORF">L1F06_019130</name>
</gene>
<dbReference type="EMBL" id="CP099397">
    <property type="protein sequence ID" value="USR38768.1"/>
    <property type="molecule type" value="Genomic_DNA"/>
</dbReference>
<name>A0ABY5A4I4_9GAMM</name>
<dbReference type="RefSeq" id="WP_252576686.1">
    <property type="nucleotide sequence ID" value="NZ_CP099397.1"/>
</dbReference>
<proteinExistence type="predicted"/>
<evidence type="ECO:0000313" key="1">
    <source>
        <dbReference type="EMBL" id="USR38768.1"/>
    </source>
</evidence>
<dbReference type="GeneID" id="300083127"/>
<keyword evidence="2" id="KW-1185">Reference proteome</keyword>